<name>A0A1L0AXI6_9ASCO</name>
<keyword evidence="4" id="KW-1185">Reference proteome</keyword>
<proteinExistence type="predicted"/>
<dbReference type="Pfam" id="PF08101">
    <property type="entry name" value="Msb1-Mug8_dom"/>
    <property type="match status" value="1"/>
</dbReference>
<evidence type="ECO:0000259" key="2">
    <source>
        <dbReference type="Pfam" id="PF08101"/>
    </source>
</evidence>
<dbReference type="InterPro" id="IPR037508">
    <property type="entry name" value="Msb1/Mug8"/>
</dbReference>
<dbReference type="GO" id="GO:0005934">
    <property type="term" value="C:cellular bud tip"/>
    <property type="evidence" value="ECO:0007669"/>
    <property type="project" value="TreeGrafter"/>
</dbReference>
<feature type="compositionally biased region" description="Polar residues" evidence="1">
    <location>
        <begin position="642"/>
        <end position="664"/>
    </location>
</feature>
<feature type="region of interest" description="Disordered" evidence="1">
    <location>
        <begin position="717"/>
        <end position="737"/>
    </location>
</feature>
<feature type="compositionally biased region" description="Polar residues" evidence="1">
    <location>
        <begin position="483"/>
        <end position="492"/>
    </location>
</feature>
<dbReference type="PANTHER" id="PTHR28093">
    <property type="entry name" value="MORPHOGENESIS-RELATED PROTEIN MSB1"/>
    <property type="match status" value="1"/>
</dbReference>
<sequence>MNQVQEDNGYEFVNEFYPKNIKKTIHLITQQLKQESALNIDYLFLPFRKEQTNESLLRFLNAIMPRGDGKALENESKLIKIIKKTQPGVLFHALKYIWSRTIIPSNKSSHTKSRWNGVVGYDAYLKFRDLEIEKMYPRKSFLELMPRCLTSPDHASLVYDMFDLISTISSNAPKNKMSCRKISKMCAIWAFDCTSKLGDEDNQKYRTLTTGIQDWIIKAEAMFHLSIAFIRSFAPEDESLDKSNFPISLLHVLKDNKYPPEPSTNKNMLQIPVISLQRHYNNDNNDQKQKLKPWSLIENINQLFKSDDFMILENDSNQIDPINNNKILKLSRQQKALIKSIFSEKSSIETISKKMSKQSKKIMKEFTTRHSSFQAGWNTNPVPSQKVRSDAFKNTSEDYLTWTTCYIDDFYIWTWMSSLSNEESPRQRNIFGRSLILEFEFDAFKKWVIFEEVSVNKQQDVPKVSPRSELRAVSNIDVKQPVSKPQSNAVSKDNQRKVSRDIVPTLQNVESIDESSDHDTSNVSSNYNNKTFLNGYMTNGDITNISAISKPESEKYVLPAVDESAFNIDLPDIDPSQITIDGSHGESYNNKYAVNSSDSITEAIRGLGKELNNVEEHIKPKNLDPFAQSNGSTIKSLQFGDSYQKHSNGRSNSDDVQQVYSDPSTYVPERSPERNRNLSEEEQKPYSSGLVLQNNSNQSSITPINANYPIQRHESPPKDMMNAKSSHQFENNRPRVPVEPMYDNVNEIRQNVQQQYPIQQSPVKSGMQQFPGQHSPVRNTVQQQPVKQQYQAVPVSQPAPVKQQYQPVPVSQPAPVKQQYEAVPVSQPVHSAPIPKAPVPHVQKTSNDFSPTVQSTSNVMMGKQAPVGYPQGPSSVETGYNKPQPKGMPMNGQRPVGQGNPVLPRAYTMQNVNQPQHMKQPSLPVNQIRSAPFQRPMDGGMPRSQSYNKLPGPPKHMAMGNGMAPQQRMGTMQQSQMRMGTMQQPQQMRMGTMQQSQMRMGTMQQPQQMRMGTMQQPPQMRMGTMQNSYSTNNINGMLQNRGPVQPYMGQQIQRANPQGFGNAIMPTTNKHRKQDQKNLQQQLRSGGFGI</sequence>
<feature type="domain" description="Meiotically up-regulated protein Msb1/Mug8" evidence="2">
    <location>
        <begin position="16"/>
        <end position="452"/>
    </location>
</feature>
<feature type="region of interest" description="Disordered" evidence="1">
    <location>
        <begin position="642"/>
        <end position="696"/>
    </location>
</feature>
<dbReference type="Proteomes" id="UP000183365">
    <property type="component" value="Unassembled WGS sequence"/>
</dbReference>
<organism evidence="3 4">
    <name type="scientific">Hanseniaspora guilliermondii</name>
    <dbReference type="NCBI Taxonomy" id="56406"/>
    <lineage>
        <taxon>Eukaryota</taxon>
        <taxon>Fungi</taxon>
        <taxon>Dikarya</taxon>
        <taxon>Ascomycota</taxon>
        <taxon>Saccharomycotina</taxon>
        <taxon>Saccharomycetes</taxon>
        <taxon>Saccharomycodales</taxon>
        <taxon>Saccharomycodaceae</taxon>
        <taxon>Hanseniaspora</taxon>
    </lineage>
</organism>
<protein>
    <recommendedName>
        <fullName evidence="2">Meiotically up-regulated protein Msb1/Mug8 domain-containing protein</fullName>
    </recommendedName>
</protein>
<dbReference type="VEuPathDB" id="FungiDB:HGUI_00476"/>
<evidence type="ECO:0000313" key="4">
    <source>
        <dbReference type="Proteomes" id="UP000183365"/>
    </source>
</evidence>
<dbReference type="PANTHER" id="PTHR28093:SF1">
    <property type="entry name" value="MORPHOGENESIS-RELATED PROTEIN MSB1"/>
    <property type="match status" value="1"/>
</dbReference>
<reference evidence="4" key="1">
    <citation type="submission" date="2016-11" db="EMBL/GenBank/DDBJ databases">
        <authorList>
            <person name="Guldener U."/>
        </authorList>
    </citation>
    <scope>NUCLEOTIDE SEQUENCE [LARGE SCALE GENOMIC DNA]</scope>
</reference>
<gene>
    <name evidence="3" type="ORF">HGUI_00476</name>
</gene>
<feature type="region of interest" description="Disordered" evidence="1">
    <location>
        <begin position="475"/>
        <end position="497"/>
    </location>
</feature>
<dbReference type="InterPro" id="IPR012965">
    <property type="entry name" value="Msb1/Mug8_dom"/>
</dbReference>
<evidence type="ECO:0000313" key="3">
    <source>
        <dbReference type="EMBL" id="SGZ38276.1"/>
    </source>
</evidence>
<feature type="compositionally biased region" description="Basic and acidic residues" evidence="1">
    <location>
        <begin position="670"/>
        <end position="684"/>
    </location>
</feature>
<dbReference type="GO" id="GO:0005935">
    <property type="term" value="C:cellular bud neck"/>
    <property type="evidence" value="ECO:0007669"/>
    <property type="project" value="TreeGrafter"/>
</dbReference>
<dbReference type="OrthoDB" id="3972232at2759"/>
<evidence type="ECO:0000256" key="1">
    <source>
        <dbReference type="SAM" id="MobiDB-lite"/>
    </source>
</evidence>
<dbReference type="EMBL" id="FQNF01000005">
    <property type="protein sequence ID" value="SGZ38276.1"/>
    <property type="molecule type" value="Genomic_DNA"/>
</dbReference>
<dbReference type="AlphaFoldDB" id="A0A1L0AXI6"/>
<feature type="region of interest" description="Disordered" evidence="1">
    <location>
        <begin position="1069"/>
        <end position="1090"/>
    </location>
</feature>
<accession>A0A1L0AXI6</accession>